<keyword evidence="2" id="KW-0732">Signal</keyword>
<name>A0AAX1L8I2_9CORY</name>
<evidence type="ECO:0000256" key="1">
    <source>
        <dbReference type="SAM" id="MobiDB-lite"/>
    </source>
</evidence>
<evidence type="ECO:0000256" key="2">
    <source>
        <dbReference type="SAM" id="SignalP"/>
    </source>
</evidence>
<evidence type="ECO:0000313" key="4">
    <source>
        <dbReference type="EMBL" id="QRP70727.1"/>
    </source>
</evidence>
<dbReference type="SMART" id="SM00894">
    <property type="entry name" value="Excalibur"/>
    <property type="match status" value="1"/>
</dbReference>
<protein>
    <submittedName>
        <fullName evidence="4">Excalibur calcium-binding domain-containing protein</fullName>
    </submittedName>
</protein>
<evidence type="ECO:0000259" key="3">
    <source>
        <dbReference type="SMART" id="SM00894"/>
    </source>
</evidence>
<reference evidence="4" key="1">
    <citation type="submission" date="2021-02" db="EMBL/GenBank/DDBJ databases">
        <title>FDA dAtabase for Regulatory Grade micrObial Sequences (FDA-ARGOS): Supporting development and validation of Infectious Disease Dx tests.</title>
        <authorList>
            <person name="Sproer C."/>
            <person name="Gronow S."/>
            <person name="Severitt S."/>
            <person name="Schroder I."/>
            <person name="Tallon L."/>
            <person name="Sadzewicz L."/>
            <person name="Zhao X."/>
            <person name="Boylan J."/>
            <person name="Ott S."/>
            <person name="Bowen H."/>
            <person name="Vavikolanu K."/>
            <person name="Mehta A."/>
            <person name="Aluvathingal J."/>
            <person name="Nadendla S."/>
            <person name="Lowell S."/>
            <person name="Myers T."/>
            <person name="Yan Y."/>
            <person name="Sichtig H."/>
        </authorList>
    </citation>
    <scope>NUCLEOTIDE SEQUENCE</scope>
    <source>
        <strain evidence="4">FDAARGOS_1191</strain>
    </source>
</reference>
<accession>A0AAX1L8I2</accession>
<feature type="chain" id="PRO_5043712920" evidence="2">
    <location>
        <begin position="24"/>
        <end position="152"/>
    </location>
</feature>
<gene>
    <name evidence="4" type="ORF">I6J21_00690</name>
</gene>
<dbReference type="EMBL" id="CP069534">
    <property type="protein sequence ID" value="QRP70727.1"/>
    <property type="molecule type" value="Genomic_DNA"/>
</dbReference>
<dbReference type="InterPro" id="IPR008613">
    <property type="entry name" value="Excalibur_Ca-bd_domain"/>
</dbReference>
<evidence type="ECO:0000313" key="5">
    <source>
        <dbReference type="Proteomes" id="UP000617681"/>
    </source>
</evidence>
<dbReference type="Proteomes" id="UP000617681">
    <property type="component" value="Chromosome"/>
</dbReference>
<dbReference type="Pfam" id="PF05901">
    <property type="entry name" value="Excalibur"/>
    <property type="match status" value="1"/>
</dbReference>
<dbReference type="RefSeq" id="WP_155806231.1">
    <property type="nucleotide sequence ID" value="NZ_CP069534.1"/>
</dbReference>
<feature type="compositionally biased region" description="Low complexity" evidence="1">
    <location>
        <begin position="24"/>
        <end position="85"/>
    </location>
</feature>
<organism evidence="4 5">
    <name type="scientific">Corynebacterium glucuronolyticum</name>
    <dbReference type="NCBI Taxonomy" id="39791"/>
    <lineage>
        <taxon>Bacteria</taxon>
        <taxon>Bacillati</taxon>
        <taxon>Actinomycetota</taxon>
        <taxon>Actinomycetes</taxon>
        <taxon>Mycobacteriales</taxon>
        <taxon>Corynebacteriaceae</taxon>
        <taxon>Corynebacterium</taxon>
    </lineage>
</organism>
<feature type="signal peptide" evidence="2">
    <location>
        <begin position="1"/>
        <end position="23"/>
    </location>
</feature>
<feature type="domain" description="Excalibur calcium-binding" evidence="3">
    <location>
        <begin position="112"/>
        <end position="148"/>
    </location>
</feature>
<proteinExistence type="predicted"/>
<sequence>MKVKTTMTVAGGLLAAVAGVATYGGFTQSDEPSETPTPTPTTVTSSTTTTSKTSTSSSATTSSSTVRSSSSAAPTTTSMEPTPSEELPPPEPTSPDIQPAQLFGTAPQSNVSYGSCREVWNKVGGPISQGEPGYSSKLDRDGDGVACESRPK</sequence>
<dbReference type="AlphaFoldDB" id="A0AAX1L8I2"/>
<feature type="compositionally biased region" description="Basic and acidic residues" evidence="1">
    <location>
        <begin position="137"/>
        <end position="152"/>
    </location>
</feature>
<feature type="region of interest" description="Disordered" evidence="1">
    <location>
        <begin position="24"/>
        <end position="152"/>
    </location>
</feature>